<feature type="domain" description="C2H2-type" evidence="9">
    <location>
        <begin position="220"/>
        <end position="247"/>
    </location>
</feature>
<dbReference type="OrthoDB" id="6077919at2759"/>
<dbReference type="EMBL" id="AMQN01005682">
    <property type="status" value="NOT_ANNOTATED_CDS"/>
    <property type="molecule type" value="Genomic_DNA"/>
</dbReference>
<evidence type="ECO:0000256" key="7">
    <source>
        <dbReference type="PROSITE-ProRule" id="PRU00042"/>
    </source>
</evidence>
<dbReference type="FunCoup" id="R7UZM4">
    <property type="interactions" value="1288"/>
</dbReference>
<evidence type="ECO:0000256" key="6">
    <source>
        <dbReference type="ARBA" id="ARBA00023242"/>
    </source>
</evidence>
<dbReference type="InterPro" id="IPR013087">
    <property type="entry name" value="Znf_C2H2_type"/>
</dbReference>
<dbReference type="Pfam" id="PF12874">
    <property type="entry name" value="zf-met"/>
    <property type="match status" value="1"/>
</dbReference>
<dbReference type="PANTHER" id="PTHR24376">
    <property type="entry name" value="ZINC FINGER PROTEIN"/>
    <property type="match status" value="1"/>
</dbReference>
<keyword evidence="3" id="KW-0677">Repeat</keyword>
<dbReference type="GO" id="GO:0008270">
    <property type="term" value="F:zinc ion binding"/>
    <property type="evidence" value="ECO:0007669"/>
    <property type="project" value="UniProtKB-KW"/>
</dbReference>
<evidence type="ECO:0000256" key="2">
    <source>
        <dbReference type="ARBA" id="ARBA00022723"/>
    </source>
</evidence>
<dbReference type="Gene3D" id="3.30.160.60">
    <property type="entry name" value="Classic Zinc Finger"/>
    <property type="match status" value="3"/>
</dbReference>
<feature type="domain" description="C2H2-type" evidence="9">
    <location>
        <begin position="248"/>
        <end position="276"/>
    </location>
</feature>
<dbReference type="Pfam" id="PF13912">
    <property type="entry name" value="zf-C2H2_6"/>
    <property type="match status" value="1"/>
</dbReference>
<evidence type="ECO:0000256" key="5">
    <source>
        <dbReference type="ARBA" id="ARBA00022833"/>
    </source>
</evidence>
<feature type="domain" description="C2H2-type" evidence="9">
    <location>
        <begin position="305"/>
        <end position="327"/>
    </location>
</feature>
<dbReference type="OMA" id="MEAHTEW"/>
<dbReference type="InterPro" id="IPR036236">
    <property type="entry name" value="Znf_C2H2_sf"/>
</dbReference>
<dbReference type="SUPFAM" id="SSF57667">
    <property type="entry name" value="beta-beta-alpha zinc fingers"/>
    <property type="match status" value="3"/>
</dbReference>
<dbReference type="Pfam" id="PF00096">
    <property type="entry name" value="zf-C2H2"/>
    <property type="match status" value="2"/>
</dbReference>
<dbReference type="Proteomes" id="UP000014760">
    <property type="component" value="Unassembled WGS sequence"/>
</dbReference>
<evidence type="ECO:0000313" key="10">
    <source>
        <dbReference type="EMBL" id="ELU11682.1"/>
    </source>
</evidence>
<feature type="domain" description="C2H2-type" evidence="9">
    <location>
        <begin position="360"/>
        <end position="388"/>
    </location>
</feature>
<keyword evidence="6" id="KW-0539">Nucleus</keyword>
<proteinExistence type="predicted"/>
<feature type="compositionally biased region" description="Acidic residues" evidence="8">
    <location>
        <begin position="93"/>
        <end position="116"/>
    </location>
</feature>
<feature type="domain" description="C2H2-type" evidence="9">
    <location>
        <begin position="332"/>
        <end position="359"/>
    </location>
</feature>
<evidence type="ECO:0000256" key="4">
    <source>
        <dbReference type="ARBA" id="ARBA00022771"/>
    </source>
</evidence>
<evidence type="ECO:0000313" key="11">
    <source>
        <dbReference type="EnsemblMetazoa" id="CapteP226358"/>
    </source>
</evidence>
<dbReference type="HOGENOM" id="CLU_628891_0_0_1"/>
<dbReference type="GO" id="GO:0005634">
    <property type="term" value="C:nucleus"/>
    <property type="evidence" value="ECO:0007669"/>
    <property type="project" value="UniProtKB-SubCell"/>
</dbReference>
<sequence length="436" mass="50768">MVSSTFIDVYELELLDWIDRMKIAEEYLHLYKAYSSLEEILEGLKQFIDERVKNGSLVIVETEDEVNRSPNIIIQETDVNSTAVKKKVKVKEETEEIEKDSQQEDSEQEGEDIIYDEDSDADIDDKNFKRTCSPSEGVVIRCSVCQKTFSDAKTRESHLMTHQNICENCGKIINRDKKDLQFHSSRKCISVNKNYSCRLCSQNFANCKLLQDHHDQRHIFGCKICKKSFGSMFNLREHSKTHNKKRVYQCPHCKHSTHREALLKTHINNCHSERKLFACEFCDAKLKFRQSYDEHLLRHFQAPAKTCEHCGKAFYTASALATHKVIHKPPSLECNVCHKRFSHRTSLQRHLRLHDDRKTFKCSFCSHSCKDVSNLRKHERNMHQSHVQQEGEGSRRRVLPLPWLSEAAQKGDTIIIMPDGMTNDQIHNVVKEMQVS</sequence>
<organism evidence="10">
    <name type="scientific">Capitella teleta</name>
    <name type="common">Polychaete worm</name>
    <dbReference type="NCBI Taxonomy" id="283909"/>
    <lineage>
        <taxon>Eukaryota</taxon>
        <taxon>Metazoa</taxon>
        <taxon>Spiralia</taxon>
        <taxon>Lophotrochozoa</taxon>
        <taxon>Annelida</taxon>
        <taxon>Polychaeta</taxon>
        <taxon>Sedentaria</taxon>
        <taxon>Scolecida</taxon>
        <taxon>Capitellidae</taxon>
        <taxon>Capitella</taxon>
    </lineage>
</organism>
<name>R7UZM4_CAPTE</name>
<evidence type="ECO:0000256" key="3">
    <source>
        <dbReference type="ARBA" id="ARBA00022737"/>
    </source>
</evidence>
<evidence type="ECO:0000259" key="9">
    <source>
        <dbReference type="PROSITE" id="PS50157"/>
    </source>
</evidence>
<evidence type="ECO:0000256" key="1">
    <source>
        <dbReference type="ARBA" id="ARBA00004123"/>
    </source>
</evidence>
<evidence type="ECO:0000256" key="8">
    <source>
        <dbReference type="SAM" id="MobiDB-lite"/>
    </source>
</evidence>
<dbReference type="PROSITE" id="PS00028">
    <property type="entry name" value="ZINC_FINGER_C2H2_1"/>
    <property type="match status" value="6"/>
</dbReference>
<reference evidence="10 12" key="2">
    <citation type="journal article" date="2013" name="Nature">
        <title>Insights into bilaterian evolution from three spiralian genomes.</title>
        <authorList>
            <person name="Simakov O."/>
            <person name="Marletaz F."/>
            <person name="Cho S.J."/>
            <person name="Edsinger-Gonzales E."/>
            <person name="Havlak P."/>
            <person name="Hellsten U."/>
            <person name="Kuo D.H."/>
            <person name="Larsson T."/>
            <person name="Lv J."/>
            <person name="Arendt D."/>
            <person name="Savage R."/>
            <person name="Osoegawa K."/>
            <person name="de Jong P."/>
            <person name="Grimwood J."/>
            <person name="Chapman J.A."/>
            <person name="Shapiro H."/>
            <person name="Aerts A."/>
            <person name="Otillar R.P."/>
            <person name="Terry A.Y."/>
            <person name="Boore J.L."/>
            <person name="Grigoriev I.V."/>
            <person name="Lindberg D.R."/>
            <person name="Seaver E.C."/>
            <person name="Weisblat D.A."/>
            <person name="Putnam N.H."/>
            <person name="Rokhsar D.S."/>
        </authorList>
    </citation>
    <scope>NUCLEOTIDE SEQUENCE</scope>
    <source>
        <strain evidence="10 12">I ESC-2004</strain>
    </source>
</reference>
<reference evidence="11" key="3">
    <citation type="submission" date="2015-06" db="UniProtKB">
        <authorList>
            <consortium name="EnsemblMetazoa"/>
        </authorList>
    </citation>
    <scope>IDENTIFICATION</scope>
</reference>
<feature type="domain" description="C2H2-type" evidence="9">
    <location>
        <begin position="140"/>
        <end position="162"/>
    </location>
</feature>
<dbReference type="AlphaFoldDB" id="R7UZM4"/>
<keyword evidence="12" id="KW-1185">Reference proteome</keyword>
<evidence type="ECO:0000313" key="12">
    <source>
        <dbReference type="Proteomes" id="UP000014760"/>
    </source>
</evidence>
<reference evidence="12" key="1">
    <citation type="submission" date="2012-12" db="EMBL/GenBank/DDBJ databases">
        <authorList>
            <person name="Hellsten U."/>
            <person name="Grimwood J."/>
            <person name="Chapman J.A."/>
            <person name="Shapiro H."/>
            <person name="Aerts A."/>
            <person name="Otillar R.P."/>
            <person name="Terry A.Y."/>
            <person name="Boore J.L."/>
            <person name="Simakov O."/>
            <person name="Marletaz F."/>
            <person name="Cho S.-J."/>
            <person name="Edsinger-Gonzales E."/>
            <person name="Havlak P."/>
            <person name="Kuo D.-H."/>
            <person name="Larsson T."/>
            <person name="Lv J."/>
            <person name="Arendt D."/>
            <person name="Savage R."/>
            <person name="Osoegawa K."/>
            <person name="de Jong P."/>
            <person name="Lindberg D.R."/>
            <person name="Seaver E.C."/>
            <person name="Weisblat D.A."/>
            <person name="Putnam N.H."/>
            <person name="Grigoriev I.V."/>
            <person name="Rokhsar D.S."/>
        </authorList>
    </citation>
    <scope>NUCLEOTIDE SEQUENCE</scope>
    <source>
        <strain evidence="12">I ESC-2004</strain>
    </source>
</reference>
<protein>
    <recommendedName>
        <fullName evidence="9">C2H2-type domain-containing protein</fullName>
    </recommendedName>
</protein>
<comment type="subcellular location">
    <subcellularLocation>
        <location evidence="1">Nucleus</location>
    </subcellularLocation>
</comment>
<dbReference type="STRING" id="283909.R7UZM4"/>
<feature type="region of interest" description="Disordered" evidence="8">
    <location>
        <begin position="90"/>
        <end position="116"/>
    </location>
</feature>
<dbReference type="SMART" id="SM00355">
    <property type="entry name" value="ZnF_C2H2"/>
    <property type="match status" value="8"/>
</dbReference>
<keyword evidence="5" id="KW-0862">Zinc</keyword>
<dbReference type="PANTHER" id="PTHR24376:SF235">
    <property type="entry name" value="C2H2-TYPE DOMAIN-CONTAINING PROTEIN"/>
    <property type="match status" value="1"/>
</dbReference>
<dbReference type="EnsemblMetazoa" id="CapteT226358">
    <property type="protein sequence ID" value="CapteP226358"/>
    <property type="gene ID" value="CapteG226358"/>
</dbReference>
<feature type="domain" description="C2H2-type" evidence="9">
    <location>
        <begin position="195"/>
        <end position="218"/>
    </location>
</feature>
<gene>
    <name evidence="10" type="ORF">CAPTEDRAFT_226358</name>
</gene>
<keyword evidence="4 7" id="KW-0863">Zinc-finger</keyword>
<keyword evidence="2" id="KW-0479">Metal-binding</keyword>
<dbReference type="PROSITE" id="PS50157">
    <property type="entry name" value="ZINC_FINGER_C2H2_2"/>
    <property type="match status" value="7"/>
</dbReference>
<dbReference type="EMBL" id="KB296524">
    <property type="protein sequence ID" value="ELU11682.1"/>
    <property type="molecule type" value="Genomic_DNA"/>
</dbReference>
<accession>R7UZM4</accession>